<evidence type="ECO:0000313" key="9">
    <source>
        <dbReference type="Proteomes" id="UP000009046"/>
    </source>
</evidence>
<dbReference type="RefSeq" id="XP_002426437.1">
    <property type="nucleotide sequence ID" value="XM_002426392.1"/>
</dbReference>
<evidence type="ECO:0000256" key="6">
    <source>
        <dbReference type="SAM" id="Phobius"/>
    </source>
</evidence>
<evidence type="ECO:0000313" key="8">
    <source>
        <dbReference type="EnsemblMetazoa" id="PHUM253700-PA"/>
    </source>
</evidence>
<evidence type="ECO:0000313" key="7">
    <source>
        <dbReference type="EMBL" id="EEB13699.1"/>
    </source>
</evidence>
<keyword evidence="5 6" id="KW-0472">Membrane</keyword>
<dbReference type="OMA" id="FYICTAC"/>
<dbReference type="HOGENOM" id="CLU_074966_1_0_1"/>
<reference evidence="7" key="2">
    <citation type="submission" date="2007-04" db="EMBL/GenBank/DDBJ databases">
        <title>The genome of the human body louse.</title>
        <authorList>
            <consortium name="The Human Body Louse Genome Consortium"/>
            <person name="Kirkness E."/>
            <person name="Walenz B."/>
            <person name="Hass B."/>
            <person name="Bruggner R."/>
            <person name="Strausberg R."/>
        </authorList>
    </citation>
    <scope>NUCLEOTIDE SEQUENCE</scope>
    <source>
        <strain evidence="7">USDA</strain>
    </source>
</reference>
<proteinExistence type="predicted"/>
<dbReference type="VEuPathDB" id="VectorBase:PHUM253700"/>
<dbReference type="KEGG" id="phu:Phum_PHUM253700"/>
<feature type="transmembrane region" description="Helical" evidence="6">
    <location>
        <begin position="169"/>
        <end position="187"/>
    </location>
</feature>
<feature type="transmembrane region" description="Helical" evidence="6">
    <location>
        <begin position="131"/>
        <end position="148"/>
    </location>
</feature>
<dbReference type="EnsemblMetazoa" id="PHUM253700-RA">
    <property type="protein sequence ID" value="PHUM253700-PA"/>
    <property type="gene ID" value="PHUM253700"/>
</dbReference>
<feature type="transmembrane region" description="Helical" evidence="6">
    <location>
        <begin position="65"/>
        <end position="84"/>
    </location>
</feature>
<gene>
    <name evidence="8" type="primary">8235093</name>
    <name evidence="7" type="ORF">Phum_PHUM253700</name>
</gene>
<keyword evidence="9" id="KW-1185">Reference proteome</keyword>
<evidence type="ECO:0000256" key="1">
    <source>
        <dbReference type="ARBA" id="ARBA00004141"/>
    </source>
</evidence>
<evidence type="ECO:0000256" key="2">
    <source>
        <dbReference type="ARBA" id="ARBA00013977"/>
    </source>
</evidence>
<reference evidence="8" key="3">
    <citation type="submission" date="2021-02" db="UniProtKB">
        <authorList>
            <consortium name="EnsemblMetazoa"/>
        </authorList>
    </citation>
    <scope>IDENTIFICATION</scope>
    <source>
        <strain evidence="8">USDA</strain>
    </source>
</reference>
<protein>
    <recommendedName>
        <fullName evidence="2">Transmembrane protein 267</fullName>
    </recommendedName>
</protein>
<dbReference type="EMBL" id="AAZO01002941">
    <property type="status" value="NOT_ANNOTATED_CDS"/>
    <property type="molecule type" value="Genomic_DNA"/>
</dbReference>
<feature type="transmembrane region" description="Helical" evidence="6">
    <location>
        <begin position="105"/>
        <end position="125"/>
    </location>
</feature>
<evidence type="ECO:0000256" key="4">
    <source>
        <dbReference type="ARBA" id="ARBA00022989"/>
    </source>
</evidence>
<dbReference type="PANTHER" id="PTHR13628:SF1">
    <property type="entry name" value="TRANSMEMBRANE PROTEIN 267"/>
    <property type="match status" value="1"/>
</dbReference>
<dbReference type="eggNOG" id="ENOG502QQ1U">
    <property type="taxonomic scope" value="Eukaryota"/>
</dbReference>
<sequence length="203" mass="23228">MLFFEIDKKKIFLSLSIAMLALVGDKNSENQNNRLVAAICDNSTHGLIGAFTWIGMFISKTSNPSIGFIAEILLCGMFSSLMDLDHFVAAKSFYLRDAVNLKNRPFLHCTTLILIIVLSLLLISIYQQISWLYKFGWILSAAFFSHHIRDSKRRGFWLWPFGSTPSTPIGIYIILQMLLPHIFSLFYTKMNFSNKFSSSYFIV</sequence>
<accession>E0VJZ3</accession>
<evidence type="ECO:0000256" key="5">
    <source>
        <dbReference type="ARBA" id="ARBA00023136"/>
    </source>
</evidence>
<dbReference type="InterPro" id="IPR026572">
    <property type="entry name" value="TMEM267"/>
</dbReference>
<dbReference type="AlphaFoldDB" id="E0VJZ3"/>
<dbReference type="EMBL" id="DS235235">
    <property type="protein sequence ID" value="EEB13699.1"/>
    <property type="molecule type" value="Genomic_DNA"/>
</dbReference>
<dbReference type="GO" id="GO:0016020">
    <property type="term" value="C:membrane"/>
    <property type="evidence" value="ECO:0007669"/>
    <property type="project" value="UniProtKB-SubCell"/>
</dbReference>
<dbReference type="PANTHER" id="PTHR13628">
    <property type="entry name" value="TRANSMEMBRANE PROTEIN 267"/>
    <property type="match status" value="1"/>
</dbReference>
<reference evidence="7" key="1">
    <citation type="submission" date="2007-04" db="EMBL/GenBank/DDBJ databases">
        <title>Annotation of Pediculus humanus corporis strain USDA.</title>
        <authorList>
            <person name="Kirkness E."/>
            <person name="Hannick L."/>
            <person name="Hass B."/>
            <person name="Bruggner R."/>
            <person name="Lawson D."/>
            <person name="Bidwell S."/>
            <person name="Joardar V."/>
            <person name="Caler E."/>
            <person name="Walenz B."/>
            <person name="Inman J."/>
            <person name="Schobel S."/>
            <person name="Galinsky K."/>
            <person name="Amedeo P."/>
            <person name="Strausberg R."/>
        </authorList>
    </citation>
    <scope>NUCLEOTIDE SEQUENCE</scope>
    <source>
        <strain evidence="7">USDA</strain>
    </source>
</reference>
<dbReference type="GeneID" id="8235093"/>
<dbReference type="CTD" id="8235093"/>
<dbReference type="Proteomes" id="UP000009046">
    <property type="component" value="Unassembled WGS sequence"/>
</dbReference>
<dbReference type="FunCoup" id="E0VJZ3">
    <property type="interactions" value="427"/>
</dbReference>
<name>E0VJZ3_PEDHC</name>
<evidence type="ECO:0000256" key="3">
    <source>
        <dbReference type="ARBA" id="ARBA00022692"/>
    </source>
</evidence>
<organism>
    <name type="scientific">Pediculus humanus subsp. corporis</name>
    <name type="common">Body louse</name>
    <dbReference type="NCBI Taxonomy" id="121224"/>
    <lineage>
        <taxon>Eukaryota</taxon>
        <taxon>Metazoa</taxon>
        <taxon>Ecdysozoa</taxon>
        <taxon>Arthropoda</taxon>
        <taxon>Hexapoda</taxon>
        <taxon>Insecta</taxon>
        <taxon>Pterygota</taxon>
        <taxon>Neoptera</taxon>
        <taxon>Paraneoptera</taxon>
        <taxon>Psocodea</taxon>
        <taxon>Troctomorpha</taxon>
        <taxon>Phthiraptera</taxon>
        <taxon>Anoplura</taxon>
        <taxon>Pediculidae</taxon>
        <taxon>Pediculus</taxon>
    </lineage>
</organism>
<dbReference type="InParanoid" id="E0VJZ3"/>
<dbReference type="Pfam" id="PF04307">
    <property type="entry name" value="YdjM"/>
    <property type="match status" value="1"/>
</dbReference>
<keyword evidence="4 6" id="KW-1133">Transmembrane helix</keyword>
<keyword evidence="3 6" id="KW-0812">Transmembrane</keyword>
<comment type="subcellular location">
    <subcellularLocation>
        <location evidence="1">Membrane</location>
        <topology evidence="1">Multi-pass membrane protein</topology>
    </subcellularLocation>
</comment>
<dbReference type="OrthoDB" id="10014558at2759"/>
<dbReference type="InterPro" id="IPR007404">
    <property type="entry name" value="YdjM-like"/>
</dbReference>